<evidence type="ECO:0000313" key="2">
    <source>
        <dbReference type="EMBL" id="KAF5330288.1"/>
    </source>
</evidence>
<evidence type="ECO:0000313" key="3">
    <source>
        <dbReference type="Proteomes" id="UP000567179"/>
    </source>
</evidence>
<dbReference type="PANTHER" id="PTHR36091:SF2">
    <property type="entry name" value="AMINOGLYCOSIDE PHOSPHOTRANSFERASE DOMAIN-CONTAINING PROTEIN"/>
    <property type="match status" value="1"/>
</dbReference>
<dbReference type="Proteomes" id="UP000567179">
    <property type="component" value="Unassembled WGS sequence"/>
</dbReference>
<dbReference type="GO" id="GO:0005739">
    <property type="term" value="C:mitochondrion"/>
    <property type="evidence" value="ECO:0007669"/>
    <property type="project" value="TreeGrafter"/>
</dbReference>
<name>A0A8H5BVW0_9AGAR</name>
<comment type="caution">
    <text evidence="2">The sequence shown here is derived from an EMBL/GenBank/DDBJ whole genome shotgun (WGS) entry which is preliminary data.</text>
</comment>
<dbReference type="Pfam" id="PF01636">
    <property type="entry name" value="APH"/>
    <property type="match status" value="1"/>
</dbReference>
<dbReference type="SUPFAM" id="SSF56112">
    <property type="entry name" value="Protein kinase-like (PK-like)"/>
    <property type="match status" value="1"/>
</dbReference>
<dbReference type="OrthoDB" id="2831558at2759"/>
<dbReference type="PANTHER" id="PTHR36091">
    <property type="entry name" value="ALTERED INHERITANCE OF MITOCHONDRIA PROTEIN 9, MITOCHONDRIAL"/>
    <property type="match status" value="1"/>
</dbReference>
<dbReference type="AlphaFoldDB" id="A0A8H5BVW0"/>
<evidence type="ECO:0000259" key="1">
    <source>
        <dbReference type="Pfam" id="PF01636"/>
    </source>
</evidence>
<dbReference type="EMBL" id="JAACJJ010000001">
    <property type="protein sequence ID" value="KAF5330288.1"/>
    <property type="molecule type" value="Genomic_DNA"/>
</dbReference>
<dbReference type="InterPro" id="IPR051035">
    <property type="entry name" value="Mito_inheritance_9"/>
</dbReference>
<proteinExistence type="predicted"/>
<dbReference type="Gene3D" id="3.30.200.20">
    <property type="entry name" value="Phosphorylase Kinase, domain 1"/>
    <property type="match status" value="1"/>
</dbReference>
<keyword evidence="3" id="KW-1185">Reference proteome</keyword>
<dbReference type="InterPro" id="IPR002575">
    <property type="entry name" value="Aminoglycoside_PTrfase"/>
</dbReference>
<dbReference type="InterPro" id="IPR011009">
    <property type="entry name" value="Kinase-like_dom_sf"/>
</dbReference>
<reference evidence="2 3" key="1">
    <citation type="journal article" date="2020" name="ISME J.">
        <title>Uncovering the hidden diversity of litter-decomposition mechanisms in mushroom-forming fungi.</title>
        <authorList>
            <person name="Floudas D."/>
            <person name="Bentzer J."/>
            <person name="Ahren D."/>
            <person name="Johansson T."/>
            <person name="Persson P."/>
            <person name="Tunlid A."/>
        </authorList>
    </citation>
    <scope>NUCLEOTIDE SEQUENCE [LARGE SCALE GENOMIC DNA]</scope>
    <source>
        <strain evidence="2 3">CBS 101986</strain>
    </source>
</reference>
<organism evidence="2 3">
    <name type="scientific">Psilocybe cf. subviscida</name>
    <dbReference type="NCBI Taxonomy" id="2480587"/>
    <lineage>
        <taxon>Eukaryota</taxon>
        <taxon>Fungi</taxon>
        <taxon>Dikarya</taxon>
        <taxon>Basidiomycota</taxon>
        <taxon>Agaricomycotina</taxon>
        <taxon>Agaricomycetes</taxon>
        <taxon>Agaricomycetidae</taxon>
        <taxon>Agaricales</taxon>
        <taxon>Agaricineae</taxon>
        <taxon>Strophariaceae</taxon>
        <taxon>Psilocybe</taxon>
    </lineage>
</organism>
<protein>
    <recommendedName>
        <fullName evidence="1">Aminoglycoside phosphotransferase domain-containing protein</fullName>
    </recommendedName>
</protein>
<gene>
    <name evidence="2" type="ORF">D9619_005331</name>
</gene>
<feature type="domain" description="Aminoglycoside phosphotransferase" evidence="1">
    <location>
        <begin position="62"/>
        <end position="333"/>
    </location>
</feature>
<accession>A0A8H5BVW0</accession>
<sequence>MTSSIIRPDAGFCPLSVNEDLRLSERRREFDVDALCRLAAQSIGRSPQDVDTFVKLAEGGFNRIFLITMHDGFEMTARIPYPIMVPKLSAVASEVATMRFLRSSGLPVPEVYGYSPSPDNAAKTEYIFMEYVRGTNLSDLWFELEETEIASIMRQLAELESHMMSISFPAGGSLYYTSDLEKVAGMKGIPLDKDEYFCVGPDVRIRMWLGRRSQLKVDRGPYKSPTAAIESSARKELAYLEKFGRPLLPFRRERRESYEYQKQSPSDHVENLERCLRVAPILIRQLKPALHQFCIRHPDIGPRNIIVSRLPDSQQLKLVSLIDWQNTSILPLAFCAGVPDHLQNYDDPVSRELVPPTLPDNMNDLDENAQSRALGVQHTRLVHFHYVKGTWEYNKRHRISDALSDTVCMLLFRLFHQASTQWEGETHDLKNTLIEITQMWPRVMGEGVPCPIAFDPEDLRQTEELNEKVQLADENVKTLQVGFGFGPDTWMPKERYDEVKDITDQLKRKVMISISEDRELKAKVEANWVLDDMDETDYE</sequence>